<dbReference type="GO" id="GO:0043190">
    <property type="term" value="C:ATP-binding cassette (ABC) transporter complex"/>
    <property type="evidence" value="ECO:0007669"/>
    <property type="project" value="InterPro"/>
</dbReference>
<feature type="transmembrane region" description="Helical" evidence="7">
    <location>
        <begin position="141"/>
        <end position="158"/>
    </location>
</feature>
<name>A0A5J6ZBP3_9CORY</name>
<feature type="transmembrane region" description="Helical" evidence="7">
    <location>
        <begin position="22"/>
        <end position="42"/>
    </location>
</feature>
<evidence type="ECO:0000256" key="5">
    <source>
        <dbReference type="ARBA" id="ARBA00023136"/>
    </source>
</evidence>
<evidence type="ECO:0000256" key="6">
    <source>
        <dbReference type="RuleBase" id="RU003943"/>
    </source>
</evidence>
<feature type="transmembrane region" description="Helical" evidence="7">
    <location>
        <begin position="253"/>
        <end position="274"/>
    </location>
</feature>
<dbReference type="Gene3D" id="1.10.3470.10">
    <property type="entry name" value="ABC transporter involved in vitamin B12 uptake, BtuC"/>
    <property type="match status" value="1"/>
</dbReference>
<dbReference type="OrthoDB" id="1016457at2"/>
<evidence type="ECO:0000256" key="1">
    <source>
        <dbReference type="ARBA" id="ARBA00004141"/>
    </source>
</evidence>
<dbReference type="CDD" id="cd06550">
    <property type="entry name" value="TM_ABC_iron-siderophores_like"/>
    <property type="match status" value="1"/>
</dbReference>
<dbReference type="Proteomes" id="UP000326711">
    <property type="component" value="Chromosome"/>
</dbReference>
<dbReference type="Pfam" id="PF00950">
    <property type="entry name" value="ABC-3"/>
    <property type="match status" value="1"/>
</dbReference>
<feature type="transmembrane region" description="Helical" evidence="7">
    <location>
        <begin position="179"/>
        <end position="198"/>
    </location>
</feature>
<dbReference type="AlphaFoldDB" id="A0A5J6ZBP3"/>
<sequence length="303" mass="31456" precursor="true">MIGIDQFIADLGNPALAFLPKALLISVLSAAVCGVVGTYVVLRGMAFIGDAVAHAVFPGLAIAFALNASILLGGAVAGISVAVLIALFSQRQRIREDSVIGIFFAASFALGLVIIAKVDGYTGSLTSFLFGSITGVTNSDIISVAVVGTLVVAVILLLQPQLIAVSLDRESARALNINVLLMDLVLYLAVTTAVVISVRTVGNILVLALLVTPAATARLLTDRLLVMMATSAALGAVGSVLGVYFSWAVDLPAGATIVLVLTTFFFLAFLSTLVRGRSAAGWRRRAREEQRPATATTQKDIAS</sequence>
<reference evidence="9" key="1">
    <citation type="submission" date="2019-10" db="EMBL/GenBank/DDBJ databases">
        <title>Complete genome sequence of Corynebacterium urogenitalis DSM 108747, isolated from the genital tract of a cow.</title>
        <authorList>
            <person name="Ruckert C."/>
            <person name="Ballas P."/>
            <person name="Wagener K."/>
            <person name="Drillich M."/>
            <person name="Kaempfer P."/>
            <person name="Busse H.-J."/>
            <person name="Ehling-Schulz M."/>
        </authorList>
    </citation>
    <scope>NUCLEOTIDE SEQUENCE [LARGE SCALE GENOMIC DNA]</scope>
    <source>
        <strain evidence="9">LMM 1652</strain>
    </source>
</reference>
<evidence type="ECO:0000313" key="9">
    <source>
        <dbReference type="Proteomes" id="UP000326711"/>
    </source>
</evidence>
<dbReference type="SUPFAM" id="SSF81345">
    <property type="entry name" value="ABC transporter involved in vitamin B12 uptake, BtuC"/>
    <property type="match status" value="1"/>
</dbReference>
<evidence type="ECO:0000256" key="4">
    <source>
        <dbReference type="ARBA" id="ARBA00022989"/>
    </source>
</evidence>
<dbReference type="InterPro" id="IPR037294">
    <property type="entry name" value="ABC_BtuC-like"/>
</dbReference>
<protein>
    <submittedName>
        <fullName evidence="8">Manganese transport system membrane protein MntB</fullName>
    </submittedName>
</protein>
<dbReference type="PANTHER" id="PTHR30477:SF13">
    <property type="entry name" value="IRON TRANSPORT SYSTEM MEMBRANE PROTEIN HI_0360-RELATED"/>
    <property type="match status" value="1"/>
</dbReference>
<evidence type="ECO:0000256" key="3">
    <source>
        <dbReference type="ARBA" id="ARBA00022692"/>
    </source>
</evidence>
<feature type="transmembrane region" description="Helical" evidence="7">
    <location>
        <begin position="62"/>
        <end position="87"/>
    </location>
</feature>
<keyword evidence="3 6" id="KW-0812">Transmembrane</keyword>
<accession>A0A5J6ZBP3</accession>
<organism evidence="8 9">
    <name type="scientific">Corynebacterium urogenitale</name>
    <dbReference type="NCBI Taxonomy" id="2487892"/>
    <lineage>
        <taxon>Bacteria</taxon>
        <taxon>Bacillati</taxon>
        <taxon>Actinomycetota</taxon>
        <taxon>Actinomycetes</taxon>
        <taxon>Mycobacteriales</taxon>
        <taxon>Corynebacteriaceae</taxon>
        <taxon>Corynebacterium</taxon>
    </lineage>
</organism>
<keyword evidence="9" id="KW-1185">Reference proteome</keyword>
<gene>
    <name evidence="8" type="primary">mntB2</name>
    <name evidence="8" type="ORF">CUROG_08975</name>
</gene>
<comment type="similarity">
    <text evidence="2 6">Belongs to the ABC-3 integral membrane protein family.</text>
</comment>
<keyword evidence="6" id="KW-0813">Transport</keyword>
<dbReference type="EMBL" id="CP045032">
    <property type="protein sequence ID" value="QFQ03143.1"/>
    <property type="molecule type" value="Genomic_DNA"/>
</dbReference>
<dbReference type="NCBIfam" id="TIGR03770">
    <property type="entry name" value="anch_rpt_perm"/>
    <property type="match status" value="1"/>
</dbReference>
<dbReference type="PANTHER" id="PTHR30477">
    <property type="entry name" value="ABC-TRANSPORTER METAL-BINDING PROTEIN"/>
    <property type="match status" value="1"/>
</dbReference>
<dbReference type="InterPro" id="IPR022392">
    <property type="entry name" value="Anch_rpt-typ_ABC_trnsprt_perm"/>
</dbReference>
<dbReference type="RefSeq" id="WP_151903424.1">
    <property type="nucleotide sequence ID" value="NZ_CP045032.1"/>
</dbReference>
<evidence type="ECO:0000256" key="2">
    <source>
        <dbReference type="ARBA" id="ARBA00008034"/>
    </source>
</evidence>
<dbReference type="GO" id="GO:0010043">
    <property type="term" value="P:response to zinc ion"/>
    <property type="evidence" value="ECO:0007669"/>
    <property type="project" value="TreeGrafter"/>
</dbReference>
<dbReference type="InterPro" id="IPR001626">
    <property type="entry name" value="ABC_TroCD"/>
</dbReference>
<evidence type="ECO:0000313" key="8">
    <source>
        <dbReference type="EMBL" id="QFQ03143.1"/>
    </source>
</evidence>
<dbReference type="GO" id="GO:0055085">
    <property type="term" value="P:transmembrane transport"/>
    <property type="evidence" value="ECO:0007669"/>
    <property type="project" value="InterPro"/>
</dbReference>
<dbReference type="KEGG" id="cuo:CUROG_08975"/>
<feature type="transmembrane region" description="Helical" evidence="7">
    <location>
        <begin position="228"/>
        <end position="247"/>
    </location>
</feature>
<keyword evidence="4 7" id="KW-1133">Transmembrane helix</keyword>
<proteinExistence type="inferred from homology"/>
<keyword evidence="5 7" id="KW-0472">Membrane</keyword>
<comment type="subcellular location">
    <subcellularLocation>
        <location evidence="6">Cell membrane</location>
        <topology evidence="6">Multi-pass membrane protein</topology>
    </subcellularLocation>
    <subcellularLocation>
        <location evidence="1">Membrane</location>
        <topology evidence="1">Multi-pass membrane protein</topology>
    </subcellularLocation>
</comment>
<feature type="transmembrane region" description="Helical" evidence="7">
    <location>
        <begin position="99"/>
        <end position="121"/>
    </location>
</feature>
<feature type="transmembrane region" description="Helical" evidence="7">
    <location>
        <begin position="204"/>
        <end position="221"/>
    </location>
</feature>
<evidence type="ECO:0000256" key="7">
    <source>
        <dbReference type="SAM" id="Phobius"/>
    </source>
</evidence>